<protein>
    <recommendedName>
        <fullName evidence="2">DUF1468 domain-containing protein</fullName>
    </recommendedName>
</protein>
<name>A0A2J8HWF5_VIBDI</name>
<feature type="domain" description="DUF1468" evidence="2">
    <location>
        <begin position="11"/>
        <end position="140"/>
    </location>
</feature>
<accession>A0A2J8HWF5</accession>
<keyword evidence="1" id="KW-1133">Transmembrane helix</keyword>
<comment type="caution">
    <text evidence="3">The sequence shown here is derived from an EMBL/GenBank/DDBJ whole genome shotgun (WGS) entry which is preliminary data.</text>
</comment>
<dbReference type="AlphaFoldDB" id="A0A2J8HWF5"/>
<organism evidence="3 4">
    <name type="scientific">Vibrio diazotrophicus</name>
    <dbReference type="NCBI Taxonomy" id="685"/>
    <lineage>
        <taxon>Bacteria</taxon>
        <taxon>Pseudomonadati</taxon>
        <taxon>Pseudomonadota</taxon>
        <taxon>Gammaproteobacteria</taxon>
        <taxon>Vibrionales</taxon>
        <taxon>Vibrionaceae</taxon>
        <taxon>Vibrio</taxon>
    </lineage>
</organism>
<evidence type="ECO:0000313" key="4">
    <source>
        <dbReference type="Proteomes" id="UP000236449"/>
    </source>
</evidence>
<reference evidence="3 4" key="1">
    <citation type="submission" date="2018-01" db="EMBL/GenBank/DDBJ databases">
        <title>Draft genome sequences of six Vibrio diazotrophicus strains isolated from deep-sea sediments of the Baltic Sea.</title>
        <authorList>
            <person name="Castillo D."/>
            <person name="Vandieken V."/>
            <person name="Chiang O."/>
            <person name="Middelboe M."/>
        </authorList>
    </citation>
    <scope>NUCLEOTIDE SEQUENCE [LARGE SCALE GENOMIC DNA]</scope>
    <source>
        <strain evidence="3 4">60.27F</strain>
    </source>
</reference>
<evidence type="ECO:0000259" key="2">
    <source>
        <dbReference type="Pfam" id="PF07331"/>
    </source>
</evidence>
<dbReference type="OrthoDB" id="6628288at2"/>
<dbReference type="EMBL" id="POSK01000015">
    <property type="protein sequence ID" value="PNI02595.1"/>
    <property type="molecule type" value="Genomic_DNA"/>
</dbReference>
<keyword evidence="1" id="KW-0472">Membrane</keyword>
<feature type="transmembrane region" description="Helical" evidence="1">
    <location>
        <begin position="74"/>
        <end position="107"/>
    </location>
</feature>
<feature type="transmembrane region" description="Helical" evidence="1">
    <location>
        <begin position="113"/>
        <end position="139"/>
    </location>
</feature>
<proteinExistence type="predicted"/>
<sequence>MRSLPLSQFLIAIFSLLILITSLSQYGGVSEYGAGFMPTILSALLLAFTLLDGVIHLRQQPVKQKFSSKEIGALLLIVITIGLFTYLISYLGFLVCAALMLFVLISLRNPKKLIVNAVFSLVSSGIIYYVFGHLLMVALPNGIWS</sequence>
<evidence type="ECO:0000256" key="1">
    <source>
        <dbReference type="SAM" id="Phobius"/>
    </source>
</evidence>
<feature type="transmembrane region" description="Helical" evidence="1">
    <location>
        <begin position="34"/>
        <end position="54"/>
    </location>
</feature>
<dbReference type="Pfam" id="PF07331">
    <property type="entry name" value="TctB"/>
    <property type="match status" value="1"/>
</dbReference>
<dbReference type="RefSeq" id="WP_102967049.1">
    <property type="nucleotide sequence ID" value="NZ_POSK01000015.1"/>
</dbReference>
<gene>
    <name evidence="3" type="ORF">C1N32_18545</name>
</gene>
<keyword evidence="1" id="KW-0812">Transmembrane</keyword>
<dbReference type="InterPro" id="IPR009936">
    <property type="entry name" value="DUF1468"/>
</dbReference>
<evidence type="ECO:0000313" key="3">
    <source>
        <dbReference type="EMBL" id="PNI02595.1"/>
    </source>
</evidence>
<dbReference type="Proteomes" id="UP000236449">
    <property type="component" value="Unassembled WGS sequence"/>
</dbReference>